<evidence type="ECO:0000313" key="1">
    <source>
        <dbReference type="EMBL" id="AWG26032.1"/>
    </source>
</evidence>
<protein>
    <submittedName>
        <fullName evidence="1">Uncharacterized protein</fullName>
    </submittedName>
</protein>
<accession>A0A2S1LQU1</accession>
<evidence type="ECO:0000313" key="2">
    <source>
        <dbReference type="Proteomes" id="UP000244677"/>
    </source>
</evidence>
<name>A0A2S1LQU1_9FLAO</name>
<organism evidence="1 2">
    <name type="scientific">Flavobacterium kingsejongi</name>
    <dbReference type="NCBI Taxonomy" id="1678728"/>
    <lineage>
        <taxon>Bacteria</taxon>
        <taxon>Pseudomonadati</taxon>
        <taxon>Bacteroidota</taxon>
        <taxon>Flavobacteriia</taxon>
        <taxon>Flavobacteriales</taxon>
        <taxon>Flavobacteriaceae</taxon>
        <taxon>Flavobacterium</taxon>
    </lineage>
</organism>
<dbReference type="EMBL" id="CP020919">
    <property type="protein sequence ID" value="AWG26032.1"/>
    <property type="molecule type" value="Genomic_DNA"/>
</dbReference>
<reference evidence="1 2" key="1">
    <citation type="submission" date="2017-04" db="EMBL/GenBank/DDBJ databases">
        <title>Complete genome sequence of Flavobacterium kingsejong AJ004.</title>
        <authorList>
            <person name="Lee P.C."/>
        </authorList>
    </citation>
    <scope>NUCLEOTIDE SEQUENCE [LARGE SCALE GENOMIC DNA]</scope>
    <source>
        <strain evidence="1 2">AJ004</strain>
    </source>
</reference>
<dbReference type="RefSeq" id="WP_108737570.1">
    <property type="nucleotide sequence ID" value="NZ_CP020919.1"/>
</dbReference>
<sequence>MDTKENEPDYETEYDLYWIMEFQKKIFTNLKLKDMQKDFTIQNTISKDSSVILVSNYECLNNVTNWGYHDRKYCQKSTGDVGIWTIKKKDNHEKN</sequence>
<proteinExistence type="predicted"/>
<dbReference type="KEGG" id="fki:FK004_12750"/>
<keyword evidence="2" id="KW-1185">Reference proteome</keyword>
<dbReference type="AlphaFoldDB" id="A0A2S1LQU1"/>
<gene>
    <name evidence="1" type="ORF">FK004_12750</name>
</gene>
<dbReference type="Proteomes" id="UP000244677">
    <property type="component" value="Chromosome"/>
</dbReference>